<reference evidence="6" key="2">
    <citation type="submission" date="2021-04" db="EMBL/GenBank/DDBJ databases">
        <authorList>
            <person name="Gilroy R."/>
        </authorList>
    </citation>
    <scope>NUCLEOTIDE SEQUENCE</scope>
    <source>
        <strain evidence="6">USAMLcec2-132</strain>
    </source>
</reference>
<dbReference type="SUPFAM" id="SSF54001">
    <property type="entry name" value="Cysteine proteinases"/>
    <property type="match status" value="1"/>
</dbReference>
<dbReference type="GO" id="GO:0006508">
    <property type="term" value="P:proteolysis"/>
    <property type="evidence" value="ECO:0007669"/>
    <property type="project" value="UniProtKB-KW"/>
</dbReference>
<dbReference type="InterPro" id="IPR000064">
    <property type="entry name" value="NLP_P60_dom"/>
</dbReference>
<dbReference type="PANTHER" id="PTHR47053">
    <property type="entry name" value="MUREIN DD-ENDOPEPTIDASE MEPH-RELATED"/>
    <property type="match status" value="1"/>
</dbReference>
<keyword evidence="3" id="KW-0378">Hydrolase</keyword>
<keyword evidence="4" id="KW-0788">Thiol protease</keyword>
<dbReference type="Pfam" id="PF00877">
    <property type="entry name" value="NLPC_P60"/>
    <property type="match status" value="1"/>
</dbReference>
<protein>
    <submittedName>
        <fullName evidence="6">C40 family peptidase</fullName>
    </submittedName>
</protein>
<reference evidence="6" key="1">
    <citation type="journal article" date="2021" name="PeerJ">
        <title>Extensive microbial diversity within the chicken gut microbiome revealed by metagenomics and culture.</title>
        <authorList>
            <person name="Gilroy R."/>
            <person name="Ravi A."/>
            <person name="Getino M."/>
            <person name="Pursley I."/>
            <person name="Horton D.L."/>
            <person name="Alikhan N.F."/>
            <person name="Baker D."/>
            <person name="Gharbi K."/>
            <person name="Hall N."/>
            <person name="Watson M."/>
            <person name="Adriaenssens E.M."/>
            <person name="Foster-Nyarko E."/>
            <person name="Jarju S."/>
            <person name="Secka A."/>
            <person name="Antonio M."/>
            <person name="Oren A."/>
            <person name="Chaudhuri R.R."/>
            <person name="La Ragione R."/>
            <person name="Hildebrand F."/>
            <person name="Pallen M.J."/>
        </authorList>
    </citation>
    <scope>NUCLEOTIDE SEQUENCE</scope>
    <source>
        <strain evidence="6">USAMLcec2-132</strain>
    </source>
</reference>
<comment type="similarity">
    <text evidence="1">Belongs to the peptidase C40 family.</text>
</comment>
<dbReference type="InterPro" id="IPR038765">
    <property type="entry name" value="Papain-like_cys_pep_sf"/>
</dbReference>
<feature type="domain" description="NlpC/P60" evidence="5">
    <location>
        <begin position="224"/>
        <end position="359"/>
    </location>
</feature>
<dbReference type="Gene3D" id="3.90.1720.10">
    <property type="entry name" value="endopeptidase domain like (from Nostoc punctiforme)"/>
    <property type="match status" value="1"/>
</dbReference>
<evidence type="ECO:0000313" key="6">
    <source>
        <dbReference type="EMBL" id="HJC23195.1"/>
    </source>
</evidence>
<dbReference type="PROSITE" id="PS51935">
    <property type="entry name" value="NLPC_P60"/>
    <property type="match status" value="1"/>
</dbReference>
<dbReference type="PANTHER" id="PTHR47053:SF1">
    <property type="entry name" value="MUREIN DD-ENDOPEPTIDASE MEPH-RELATED"/>
    <property type="match status" value="1"/>
</dbReference>
<dbReference type="InterPro" id="IPR051202">
    <property type="entry name" value="Peptidase_C40"/>
</dbReference>
<dbReference type="AlphaFoldDB" id="A0A9D2NEF5"/>
<evidence type="ECO:0000313" key="7">
    <source>
        <dbReference type="Proteomes" id="UP000823891"/>
    </source>
</evidence>
<evidence type="ECO:0000256" key="4">
    <source>
        <dbReference type="ARBA" id="ARBA00022807"/>
    </source>
</evidence>
<accession>A0A9D2NEF5</accession>
<evidence type="ECO:0000256" key="3">
    <source>
        <dbReference type="ARBA" id="ARBA00022801"/>
    </source>
</evidence>
<evidence type="ECO:0000259" key="5">
    <source>
        <dbReference type="PROSITE" id="PS51935"/>
    </source>
</evidence>
<sequence>MAAAALWENRKLMIRILAAAIFLLMLPILFLLMLPALIFSQEGLDQADGNVWKDNQIIMENISDAEMVIEGILQKRHDEIIEQINAEILLLDEDCEYSIHDDFADEIVFESTLVISQFCASRREYSDIRLNELENLLEQNTAGIFSYTLDVTDKEVYDEQTDSTHMIEHYAYTVLYSGDTFFPDTVFRLTEEQETLANEYASNLHLFLMDTVYQVEVNPDLVPGATGNAAVDLALTKLGTPYSQALRNQEGYFDCSSFTYWVYSQLGIRLQHGGSNTAAAQGRYITENNLAVSYDDLSPGDLIFYSFETNGRYMNISHIAIYAGNGYVVDASSSRGEVVYRPLYGQNSIVLCGRPYTVT</sequence>
<evidence type="ECO:0000256" key="2">
    <source>
        <dbReference type="ARBA" id="ARBA00022670"/>
    </source>
</evidence>
<evidence type="ECO:0000256" key="1">
    <source>
        <dbReference type="ARBA" id="ARBA00007074"/>
    </source>
</evidence>
<dbReference type="Proteomes" id="UP000823891">
    <property type="component" value="Unassembled WGS sequence"/>
</dbReference>
<proteinExistence type="inferred from homology"/>
<organism evidence="6 7">
    <name type="scientific">Candidatus Eisenbergiella merdavium</name>
    <dbReference type="NCBI Taxonomy" id="2838551"/>
    <lineage>
        <taxon>Bacteria</taxon>
        <taxon>Bacillati</taxon>
        <taxon>Bacillota</taxon>
        <taxon>Clostridia</taxon>
        <taxon>Lachnospirales</taxon>
        <taxon>Lachnospiraceae</taxon>
        <taxon>Eisenbergiella</taxon>
    </lineage>
</organism>
<dbReference type="EMBL" id="DWWS01000021">
    <property type="protein sequence ID" value="HJC23195.1"/>
    <property type="molecule type" value="Genomic_DNA"/>
</dbReference>
<dbReference type="GO" id="GO:0008234">
    <property type="term" value="F:cysteine-type peptidase activity"/>
    <property type="evidence" value="ECO:0007669"/>
    <property type="project" value="UniProtKB-KW"/>
</dbReference>
<gene>
    <name evidence="6" type="ORF">H9761_05760</name>
</gene>
<keyword evidence="2" id="KW-0645">Protease</keyword>
<name>A0A9D2NEF5_9FIRM</name>
<comment type="caution">
    <text evidence="6">The sequence shown here is derived from an EMBL/GenBank/DDBJ whole genome shotgun (WGS) entry which is preliminary data.</text>
</comment>